<accession>A0A140F2J3</accession>
<dbReference type="InterPro" id="IPR019462">
    <property type="entry name" value="DNA-dir_RNA_pol_bsu_external_1"/>
</dbReference>
<evidence type="ECO:0000259" key="10">
    <source>
        <dbReference type="Pfam" id="PF04560"/>
    </source>
</evidence>
<feature type="compositionally biased region" description="Basic and acidic residues" evidence="8">
    <location>
        <begin position="1749"/>
        <end position="1760"/>
    </location>
</feature>
<keyword evidence="3" id="KW-0240">DNA-directed RNA polymerase</keyword>
<dbReference type="InterPro" id="IPR037033">
    <property type="entry name" value="DNA-dir_RNAP_su2_hyb_sf"/>
</dbReference>
<evidence type="ECO:0000256" key="2">
    <source>
        <dbReference type="ARBA" id="ARBA00012418"/>
    </source>
</evidence>
<reference evidence="13" key="1">
    <citation type="submission" date="2015-11" db="EMBL/GenBank/DDBJ databases">
        <authorList>
            <person name="Zhang Y."/>
            <person name="Guo Z."/>
        </authorList>
    </citation>
    <scope>NUCLEOTIDE SEQUENCE</scope>
</reference>
<dbReference type="InterPro" id="IPR007641">
    <property type="entry name" value="RNA_pol_Rpb2_7"/>
</dbReference>
<evidence type="ECO:0000256" key="6">
    <source>
        <dbReference type="ARBA" id="ARBA00023163"/>
    </source>
</evidence>
<dbReference type="GO" id="GO:0032549">
    <property type="term" value="F:ribonucleoside binding"/>
    <property type="evidence" value="ECO:0007669"/>
    <property type="project" value="InterPro"/>
</dbReference>
<dbReference type="Gene3D" id="2.40.270.10">
    <property type="entry name" value="DNA-directed RNA polymerase, subunit 2, domain 6"/>
    <property type="match status" value="3"/>
</dbReference>
<feature type="domain" description="DNA-directed RNA polymerase subunit 2 hybrid-binding" evidence="9">
    <location>
        <begin position="1767"/>
        <end position="2149"/>
    </location>
</feature>
<proteinExistence type="inferred from homology"/>
<dbReference type="Pfam" id="PF10385">
    <property type="entry name" value="RNA_pol_Rpb2_45"/>
    <property type="match status" value="1"/>
</dbReference>
<evidence type="ECO:0000256" key="7">
    <source>
        <dbReference type="ARBA" id="ARBA00048552"/>
    </source>
</evidence>
<keyword evidence="6" id="KW-0804">Transcription</keyword>
<reference evidence="13" key="2">
    <citation type="journal article" date="2016" name="Open Biol.">
        <title>Moramonas marocensis gen. nov., sp. nov.: a jakobid flagellate isolated from desert soil with a bacteria-like, but bloated mitochondrial genome.</title>
        <authorList>
            <person name="Strassert J.F."/>
            <person name="Tikhonenkov D.V."/>
            <person name="Pombert J.F."/>
            <person name="Kolisko M."/>
            <person name="Tai V."/>
            <person name="Mylnikov A.P."/>
            <person name="Keeling P.J."/>
        </authorList>
    </citation>
    <scope>NUCLEOTIDE SEQUENCE</scope>
</reference>
<dbReference type="GO" id="GO:0003899">
    <property type="term" value="F:DNA-directed RNA polymerase activity"/>
    <property type="evidence" value="ECO:0007669"/>
    <property type="project" value="UniProtKB-EC"/>
</dbReference>
<keyword evidence="13" id="KW-0496">Mitochondrion</keyword>
<keyword evidence="4" id="KW-0808">Transferase</keyword>
<feature type="domain" description="RNA polymerase Rpb2" evidence="10">
    <location>
        <begin position="2151"/>
        <end position="2217"/>
    </location>
</feature>
<feature type="region of interest" description="Disordered" evidence="8">
    <location>
        <begin position="1745"/>
        <end position="1776"/>
    </location>
</feature>
<dbReference type="Gene3D" id="2.40.50.150">
    <property type="match status" value="1"/>
</dbReference>
<dbReference type="EMBL" id="KU057172">
    <property type="protein sequence ID" value="AML60627.1"/>
    <property type="molecule type" value="Genomic_DNA"/>
</dbReference>
<protein>
    <recommendedName>
        <fullName evidence="2">DNA-directed RNA polymerase</fullName>
        <ecNumber evidence="2">2.7.7.6</ecNumber>
    </recommendedName>
</protein>
<dbReference type="Gene3D" id="2.40.50.100">
    <property type="match status" value="2"/>
</dbReference>
<dbReference type="SUPFAM" id="SSF64484">
    <property type="entry name" value="beta and beta-prime subunits of DNA dependent RNA-polymerase"/>
    <property type="match status" value="3"/>
</dbReference>
<dbReference type="GO" id="GO:0006351">
    <property type="term" value="P:DNA-templated transcription"/>
    <property type="evidence" value="ECO:0007669"/>
    <property type="project" value="InterPro"/>
</dbReference>
<feature type="compositionally biased region" description="Polar residues" evidence="8">
    <location>
        <begin position="1761"/>
        <end position="1770"/>
    </location>
</feature>
<dbReference type="GO" id="GO:0003677">
    <property type="term" value="F:DNA binding"/>
    <property type="evidence" value="ECO:0007669"/>
    <property type="project" value="InterPro"/>
</dbReference>
<feature type="domain" description="RNA polymerase Rpb2" evidence="11">
    <location>
        <begin position="528"/>
        <end position="596"/>
    </location>
</feature>
<dbReference type="Gene3D" id="3.90.1110.10">
    <property type="entry name" value="RNA polymerase Rpb2, domain 2"/>
    <property type="match status" value="1"/>
</dbReference>
<dbReference type="InterPro" id="IPR015712">
    <property type="entry name" value="DNA-dir_RNA_pol_su2"/>
</dbReference>
<evidence type="ECO:0000259" key="11">
    <source>
        <dbReference type="Pfam" id="PF04565"/>
    </source>
</evidence>
<evidence type="ECO:0000259" key="12">
    <source>
        <dbReference type="Pfam" id="PF10385"/>
    </source>
</evidence>
<evidence type="ECO:0000256" key="1">
    <source>
        <dbReference type="ARBA" id="ARBA00006835"/>
    </source>
</evidence>
<evidence type="ECO:0000256" key="4">
    <source>
        <dbReference type="ARBA" id="ARBA00022679"/>
    </source>
</evidence>
<comment type="catalytic activity">
    <reaction evidence="7">
        <text>RNA(n) + a ribonucleoside 5'-triphosphate = RNA(n+1) + diphosphate</text>
        <dbReference type="Rhea" id="RHEA:21248"/>
        <dbReference type="Rhea" id="RHEA-COMP:14527"/>
        <dbReference type="Rhea" id="RHEA-COMP:17342"/>
        <dbReference type="ChEBI" id="CHEBI:33019"/>
        <dbReference type="ChEBI" id="CHEBI:61557"/>
        <dbReference type="ChEBI" id="CHEBI:140395"/>
        <dbReference type="EC" id="2.7.7.6"/>
    </reaction>
</comment>
<name>A0A140F2J3_9EUKA</name>
<dbReference type="InterPro" id="IPR014724">
    <property type="entry name" value="RNA_pol_RPB2_OB-fold"/>
</dbReference>
<dbReference type="PANTHER" id="PTHR20856">
    <property type="entry name" value="DNA-DIRECTED RNA POLYMERASE I SUBUNIT 2"/>
    <property type="match status" value="1"/>
</dbReference>
<evidence type="ECO:0000256" key="8">
    <source>
        <dbReference type="SAM" id="MobiDB-lite"/>
    </source>
</evidence>
<feature type="domain" description="DNA-directed RNA polymerase subunit 2 hybrid-binding" evidence="9">
    <location>
        <begin position="829"/>
        <end position="1022"/>
    </location>
</feature>
<organism evidence="13">
    <name type="scientific">Moramonas marocensis</name>
    <dbReference type="NCBI Taxonomy" id="1805496"/>
    <lineage>
        <taxon>Eukaryota</taxon>
        <taxon>Discoba</taxon>
        <taxon>Jakobida</taxon>
        <taxon>Histionina</taxon>
        <taxon>Moramonas</taxon>
    </lineage>
</organism>
<evidence type="ECO:0000256" key="5">
    <source>
        <dbReference type="ARBA" id="ARBA00022695"/>
    </source>
</evidence>
<dbReference type="InterPro" id="IPR007120">
    <property type="entry name" value="DNA-dir_RNAP_su2_dom"/>
</dbReference>
<dbReference type="GO" id="GO:0000428">
    <property type="term" value="C:DNA-directed RNA polymerase complex"/>
    <property type="evidence" value="ECO:0007669"/>
    <property type="project" value="UniProtKB-KW"/>
</dbReference>
<feature type="domain" description="DNA-directed RNA polymerase beta subunit external 1" evidence="12">
    <location>
        <begin position="606"/>
        <end position="673"/>
    </location>
</feature>
<dbReference type="Gene3D" id="3.90.1100.10">
    <property type="match status" value="2"/>
</dbReference>
<evidence type="ECO:0000313" key="13">
    <source>
        <dbReference type="EMBL" id="AML60627.1"/>
    </source>
</evidence>
<gene>
    <name evidence="13" type="ORF">Mmmito_0049</name>
</gene>
<keyword evidence="5" id="KW-0548">Nucleotidyltransferase</keyword>
<evidence type="ECO:0000256" key="3">
    <source>
        <dbReference type="ARBA" id="ARBA00022478"/>
    </source>
</evidence>
<dbReference type="EC" id="2.7.7.6" evidence="2"/>
<dbReference type="Pfam" id="PF04565">
    <property type="entry name" value="RNA_pol_Rpb2_3"/>
    <property type="match status" value="1"/>
</dbReference>
<dbReference type="Pfam" id="PF00562">
    <property type="entry name" value="RNA_pol_Rpb2_6"/>
    <property type="match status" value="2"/>
</dbReference>
<dbReference type="Pfam" id="PF04560">
    <property type="entry name" value="RNA_pol_Rpb2_7"/>
    <property type="match status" value="1"/>
</dbReference>
<sequence>MDSSLSYFYIHSSLQKDFYLGEIPLLSPRGSLIFNGVEWALVNQLIRVPGIYTKSNVNPNDSIASRTTIISQNHPLMKIEISKIDDIRLSIREKTETRRNRNYKLNILDYFILIHTGNHLIMSLFSNSTKYRYIPYFPSSIVKGNHWEICPHTYDWRFISTSTYIENHFDLKLKSIWNNQMPMIDSNSQHKYQDNTKMIFNQKYFKIHPKRPHYIDLTQETLKSTQIQVSRLNTKIKGILYHDYHLISHYLVDIKDFTGSSILLDDFFYEYYFLVGKKIRQNDLLFIKMIGLRYHHIFLELDPLNRHLYHYDSLYGIEYLLTFYLDFIHYLLLKNTYQDYRQIINQTFVRQIKMSHWSTKVLKYHHHLDDHLHCKNLIKRRLSIQYMQKKGDDFKKYIHFIESEPVLHSTIPSFVIHLKNKSGSDSSRLGFQLSLEKIIKFLICKHSLGVGHNRYPYTGLTSRRLKRLGELFKEELENQIRSSRTYQIMRYKQNTLKKIKRNLGTNLFDLQILYQKSLKGLRSTQLCQYLEQTNPLTSLTHVRRVSLLGPGGLTIRTVDITTRDINSTYYGRICPIETPEGESVGVVNSLSIYARVDQEGQIETPYRHVKEGLILNQVDYLRIGNEKNKKISQFHEKTSKSGRLLNPYIYVRFDGFERSAFYSPKEIDYIEISSRQLVSPSTSLIPFLEHNDGNRALMGSNMQRQAVPLIHLEEAIVGTGTEPIIIRDSGYHPILNQMIDGRIFFIDGKSLATYHPLSSHKIKKIMRVKSINGKSFIQNTQNEISCLNTHQRSKNQLVKAYTKKKKFSHQPSSLYPEHLYTHLFNLPKISITNQKTSYNQKTFDSFYLGSLIQTKDYISSGYASRNGELSLGQNIFVGFMSYNGYSFEDSIILSERLLRDYYYQSLHLESYTSTFIIQEKKTSFLKKNSLRISRTAPTKYINYSIDTTIPNQMNSKLDINGVIQIGQIVYKNDLLIAHYHIAGRKKTRLRNANLFSSPHTQFMNQISYVESRSQRGYVYNKIAHLFTNFSSAFLSVQPSKYKYGTQLSREDNQNQKNLHFKDKKGYFIPKYNLLSALNRAPLIYVKPRKILTIHTNNAHSPIIHYNSSQLHFSNSSCVNNLYTLLIHLNPSSYSFFTHISSKSFIAIQKEREGLEKKELYWSNSSFVPKNDRVVKLNILNKKKDTHSRYNQSLLTKNYFPYFLKRYFQSRYSLQETLNYFYSYYIKSLLAIKRLKQNKKPLQSMIIQITGIEKTHSFNSPYKIDRDKDRKNLYSFSTPNLFYLIKESISISILTLKNHPSLKLKTKKLTRKIKDVKNNSHLTKNITKKNQHQYKLPSSTSSDLQITDLSTYYLTCKEGIVIDTNIILENSNPSIHKEKQTQISIKSQSIQNSPSINHKKDLDAFSNTFGSTQLYPTMYTYLKYFEKKAYQQVIHKYYLFRYIDILSYVLFMNLSIPATHQTSNTFKFQKNFRYYFPYHLLQVFTPMNRRMSYQYLTTLLITSQYVQTRKSNHREKVTDTKRLDFNITSNYLHIYYYLFLFFIYDIRTGADLYVERFNDKLYNESQEMIFNLCKVNKKRGLNTYWKKNQPKEEMEVKTKSIKNPLIPEKKTLQNESVVLRNKVTTRHPTKRYFLPQHKYIFKEGFLFSWILIHYFNLYRGYIRNTQHRYRYFQEKEIVTEISSKKFQNTYENLSIRNAKDLLSDISYSLVLFTFNSGQSLSICKELRKIIFKSSFTFKNTFTPSNPYSHRNKDLPPTKRELTYSQKSQTVQRKTKNSSKKTIFDTQRITSTSLMSNRLYLSKVLIGHKYRIQVGDKLTGRYGNKGVVSKIIPLEDMPYLRDGTSLDVLLNPFGVSSRMNLGQLYETHLAWLGVQMGKKMKLAHISSLSLFDLHIQEIKKYVFHTHQKYLITHIPFLGFVDPKRIPFKMDLSLPLPSIDSTHQESHQAQEKPLLSKVLKNNLYSNFIPHFNQIGDPSLNQKQKKDPNNHHMTIHPEKWSTTSIGQRNQLSIVENLNQRQDILTFFPNTKLFFHNSDLSRHSYSVEQRNRIHSLSYNHRIFEDLSHSLLFESPTFNSIKEDTLQDIILRNHLNPLLKHRITDSFAGIEIDNPITVGYMYMMKLNHMVENKIHSRSTGPYNLITQQPLKGKSKMGGQRIGEMELWSFEAYGTAYTILEMLSLKSDDLRSRKQHQSQPNRHLLSYYLPEMFKVLQKELLLMSYYTKISILSCS</sequence>
<evidence type="ECO:0000259" key="9">
    <source>
        <dbReference type="Pfam" id="PF00562"/>
    </source>
</evidence>
<comment type="similarity">
    <text evidence="1">Belongs to the RNA polymerase beta chain family.</text>
</comment>
<dbReference type="InterPro" id="IPR042107">
    <property type="entry name" value="DNA-dir_RNA_pol_bsu_ext_1_sf"/>
</dbReference>
<dbReference type="InterPro" id="IPR037034">
    <property type="entry name" value="RNA_pol_Rpb2_2_sf"/>
</dbReference>
<geneLocation type="mitochondrion" evidence="13"/>
<dbReference type="Gene3D" id="2.30.150.10">
    <property type="entry name" value="DNA-directed RNA polymerase, beta subunit, external 1 domain"/>
    <property type="match status" value="1"/>
</dbReference>
<dbReference type="InterPro" id="IPR007645">
    <property type="entry name" value="RNA_pol_Rpb2_3"/>
</dbReference>
<dbReference type="Gene3D" id="3.90.1800.10">
    <property type="entry name" value="RNA polymerase alpha subunit dimerisation domain"/>
    <property type="match status" value="1"/>
</dbReference>